<dbReference type="InterPro" id="IPR050834">
    <property type="entry name" value="Glycosyltransf_2"/>
</dbReference>
<dbReference type="PANTHER" id="PTHR43685:SF2">
    <property type="entry name" value="GLYCOSYLTRANSFERASE 2-LIKE DOMAIN-CONTAINING PROTEIN"/>
    <property type="match status" value="1"/>
</dbReference>
<dbReference type="SUPFAM" id="SSF53335">
    <property type="entry name" value="S-adenosyl-L-methionine-dependent methyltransferases"/>
    <property type="match status" value="1"/>
</dbReference>
<keyword evidence="4" id="KW-1185">Reference proteome</keyword>
<dbReference type="GO" id="GO:0008757">
    <property type="term" value="F:S-adenosylmethionine-dependent methyltransferase activity"/>
    <property type="evidence" value="ECO:0007669"/>
    <property type="project" value="InterPro"/>
</dbReference>
<evidence type="ECO:0000259" key="1">
    <source>
        <dbReference type="Pfam" id="PF00535"/>
    </source>
</evidence>
<dbReference type="OrthoDB" id="8773442at2"/>
<dbReference type="InterPro" id="IPR013216">
    <property type="entry name" value="Methyltransf_11"/>
</dbReference>
<dbReference type="Proteomes" id="UP000294689">
    <property type="component" value="Unassembled WGS sequence"/>
</dbReference>
<evidence type="ECO:0000313" key="3">
    <source>
        <dbReference type="EMBL" id="TDU34402.1"/>
    </source>
</evidence>
<feature type="domain" description="Methyltransferase type 11" evidence="2">
    <location>
        <begin position="396"/>
        <end position="445"/>
    </location>
</feature>
<keyword evidence="3" id="KW-0808">Transferase</keyword>
<dbReference type="AlphaFoldDB" id="A0A4R7PKB4"/>
<name>A0A4R7PKB4_9FLAO</name>
<dbReference type="CDD" id="cd04196">
    <property type="entry name" value="GT_2_like_d"/>
    <property type="match status" value="1"/>
</dbReference>
<dbReference type="InterPro" id="IPR001173">
    <property type="entry name" value="Glyco_trans_2-like"/>
</dbReference>
<proteinExistence type="predicted"/>
<dbReference type="SUPFAM" id="SSF53448">
    <property type="entry name" value="Nucleotide-diphospho-sugar transferases"/>
    <property type="match status" value="1"/>
</dbReference>
<reference evidence="3 4" key="1">
    <citation type="submission" date="2019-03" db="EMBL/GenBank/DDBJ databases">
        <title>Genomic Encyclopedia of Archaeal and Bacterial Type Strains, Phase II (KMG-II): from individual species to whole genera.</title>
        <authorList>
            <person name="Goeker M."/>
        </authorList>
    </citation>
    <scope>NUCLEOTIDE SEQUENCE [LARGE SCALE GENOMIC DNA]</scope>
    <source>
        <strain evidence="3 4">DSM 28135</strain>
    </source>
</reference>
<organism evidence="3 4">
    <name type="scientific">Gelidibacter sediminis</name>
    <dbReference type="NCBI Taxonomy" id="1608710"/>
    <lineage>
        <taxon>Bacteria</taxon>
        <taxon>Pseudomonadati</taxon>
        <taxon>Bacteroidota</taxon>
        <taxon>Flavobacteriia</taxon>
        <taxon>Flavobacteriales</taxon>
        <taxon>Flavobacteriaceae</taxon>
        <taxon>Gelidibacter</taxon>
    </lineage>
</organism>
<dbReference type="Pfam" id="PF00535">
    <property type="entry name" value="Glycos_transf_2"/>
    <property type="match status" value="1"/>
</dbReference>
<evidence type="ECO:0000259" key="2">
    <source>
        <dbReference type="Pfam" id="PF08241"/>
    </source>
</evidence>
<gene>
    <name evidence="3" type="ORF">BXY82_2723</name>
</gene>
<dbReference type="PANTHER" id="PTHR43685">
    <property type="entry name" value="GLYCOSYLTRANSFERASE"/>
    <property type="match status" value="1"/>
</dbReference>
<dbReference type="RefSeq" id="WP_133758736.1">
    <property type="nucleotide sequence ID" value="NZ_SOBW01000009.1"/>
</dbReference>
<dbReference type="CDD" id="cd02440">
    <property type="entry name" value="AdoMet_MTases"/>
    <property type="match status" value="1"/>
</dbReference>
<protein>
    <submittedName>
        <fullName evidence="3">Glycosyltransferase involved in cell wall biosynthesis</fullName>
    </submittedName>
</protein>
<dbReference type="Pfam" id="PF08241">
    <property type="entry name" value="Methyltransf_11"/>
    <property type="match status" value="1"/>
</dbReference>
<accession>A0A4R7PKB4</accession>
<evidence type="ECO:0000313" key="4">
    <source>
        <dbReference type="Proteomes" id="UP000294689"/>
    </source>
</evidence>
<dbReference type="EMBL" id="SOBW01000009">
    <property type="protein sequence ID" value="TDU34402.1"/>
    <property type="molecule type" value="Genomic_DNA"/>
</dbReference>
<dbReference type="InterPro" id="IPR029063">
    <property type="entry name" value="SAM-dependent_MTases_sf"/>
</dbReference>
<comment type="caution">
    <text evidence="3">The sequence shown here is derived from an EMBL/GenBank/DDBJ whole genome shotgun (WGS) entry which is preliminary data.</text>
</comment>
<dbReference type="Gene3D" id="3.40.50.150">
    <property type="entry name" value="Vaccinia Virus protein VP39"/>
    <property type="match status" value="1"/>
</dbReference>
<dbReference type="InterPro" id="IPR029044">
    <property type="entry name" value="Nucleotide-diphossugar_trans"/>
</dbReference>
<feature type="domain" description="Glycosyltransferase 2-like" evidence="1">
    <location>
        <begin position="4"/>
        <end position="134"/>
    </location>
</feature>
<dbReference type="Gene3D" id="3.90.550.10">
    <property type="entry name" value="Spore Coat Polysaccharide Biosynthesis Protein SpsA, Chain A"/>
    <property type="match status" value="1"/>
</dbReference>
<sequence>MIISVALCTYNGEKYIKEQLDSIINQTYQVDEIIVCDDSSTDKTLQILKEYAFQYPNLISIFENKTNLRTIKNFEKGISLTSGDLIFLADQDDIWKTTKVEIIVDYYKNTKNFKLVFTNGDLIDDKGNLMNSTLWDEWGFSKERRKLWLDNDKAYKDLVLNKNKITGATVCINKSIKSNAIPIYTPDGYWHDAWLGLHAAAQGGLCFIEQSLILYRIHESQQIGISKKTKKMDIPKKTSSVSKNEFYSYLNRLYPYKSYLLPNYKKKTNLNPLALKFRKLKNRVKLKIKHFCENQVGDFYFKHEGFCPCCEKEVLFVAKHSWLRDHFKCNSCNSIPRERALMHTIKNDYPNWKNLTIHESSPGNRGHSVLLKKNAKNYTVTQFFMNADLGSTVNGVRNEDLERQTFQDASFDLVVTSDVMEHIYEPEKAFKEIFRTLKPGGAHIFSVPIINKHIATQRWATKNDDGSPNFLFEPEWHGNPVDKKGSPVTFHWGYDIKEFIEKHTSALCEIIYIDDLNYGIRAEYIEIVVMKKPLK</sequence>